<keyword evidence="3" id="KW-0804">Transcription</keyword>
<name>A0ABP8LLE0_9MICO</name>
<dbReference type="InterPro" id="IPR050109">
    <property type="entry name" value="HTH-type_TetR-like_transc_reg"/>
</dbReference>
<evidence type="ECO:0000313" key="6">
    <source>
        <dbReference type="EMBL" id="GAA4430612.1"/>
    </source>
</evidence>
<reference evidence="7" key="1">
    <citation type="journal article" date="2019" name="Int. J. Syst. Evol. Microbiol.">
        <title>The Global Catalogue of Microorganisms (GCM) 10K type strain sequencing project: providing services to taxonomists for standard genome sequencing and annotation.</title>
        <authorList>
            <consortium name="The Broad Institute Genomics Platform"/>
            <consortium name="The Broad Institute Genome Sequencing Center for Infectious Disease"/>
            <person name="Wu L."/>
            <person name="Ma J."/>
        </authorList>
    </citation>
    <scope>NUCLEOTIDE SEQUENCE [LARGE SCALE GENOMIC DNA]</scope>
    <source>
        <strain evidence="7">JCM 17810</strain>
    </source>
</reference>
<dbReference type="SUPFAM" id="SSF46689">
    <property type="entry name" value="Homeodomain-like"/>
    <property type="match status" value="1"/>
</dbReference>
<gene>
    <name evidence="6" type="ORF">GCM10023169_34200</name>
</gene>
<dbReference type="Proteomes" id="UP001500622">
    <property type="component" value="Unassembled WGS sequence"/>
</dbReference>
<keyword evidence="2 4" id="KW-0238">DNA-binding</keyword>
<dbReference type="InterPro" id="IPR009057">
    <property type="entry name" value="Homeodomain-like_sf"/>
</dbReference>
<dbReference type="InterPro" id="IPR036271">
    <property type="entry name" value="Tet_transcr_reg_TetR-rel_C_sf"/>
</dbReference>
<dbReference type="Pfam" id="PF02909">
    <property type="entry name" value="TetR_C_1"/>
    <property type="match status" value="1"/>
</dbReference>
<evidence type="ECO:0000313" key="7">
    <source>
        <dbReference type="Proteomes" id="UP001500622"/>
    </source>
</evidence>
<keyword evidence="1" id="KW-0805">Transcription regulation</keyword>
<keyword evidence="7" id="KW-1185">Reference proteome</keyword>
<dbReference type="PANTHER" id="PTHR30055">
    <property type="entry name" value="HTH-TYPE TRANSCRIPTIONAL REGULATOR RUTR"/>
    <property type="match status" value="1"/>
</dbReference>
<dbReference type="SUPFAM" id="SSF48498">
    <property type="entry name" value="Tetracyclin repressor-like, C-terminal domain"/>
    <property type="match status" value="1"/>
</dbReference>
<protein>
    <submittedName>
        <fullName evidence="6">TetR/AcrR family transcriptional regulator</fullName>
    </submittedName>
</protein>
<accession>A0ABP8LLE0</accession>
<evidence type="ECO:0000256" key="4">
    <source>
        <dbReference type="PROSITE-ProRule" id="PRU00335"/>
    </source>
</evidence>
<feature type="domain" description="HTH tetR-type" evidence="5">
    <location>
        <begin position="10"/>
        <end position="70"/>
    </location>
</feature>
<organism evidence="6 7">
    <name type="scientific">Georgenia halophila</name>
    <dbReference type="NCBI Taxonomy" id="620889"/>
    <lineage>
        <taxon>Bacteria</taxon>
        <taxon>Bacillati</taxon>
        <taxon>Actinomycetota</taxon>
        <taxon>Actinomycetes</taxon>
        <taxon>Micrococcales</taxon>
        <taxon>Bogoriellaceae</taxon>
        <taxon>Georgenia</taxon>
    </lineage>
</organism>
<dbReference type="InterPro" id="IPR004111">
    <property type="entry name" value="Repressor_TetR_C"/>
</dbReference>
<dbReference type="InterPro" id="IPR001647">
    <property type="entry name" value="HTH_TetR"/>
</dbReference>
<sequence>MSPRTGPSGPLSRERIVAAAIEIADENGLDAVSMRRVAQRLGAGAMSLYRHVADKDELVVAMVEQVNAGHVYPDAAEMTWRESMHTLARYDWSAYLAHPWMLTATATVTPPFGTASLAAMEWALTALEPLGLPQQEAARAVMTMNNYVQGSARVVLGARRPGADDDPGRSWQQRLGEVDLTEFPRLRQLIDQPLRDRERDWFDEGLDVILDGVQARSLLARE</sequence>
<feature type="DNA-binding region" description="H-T-H motif" evidence="4">
    <location>
        <begin position="33"/>
        <end position="52"/>
    </location>
</feature>
<evidence type="ECO:0000256" key="3">
    <source>
        <dbReference type="ARBA" id="ARBA00023163"/>
    </source>
</evidence>
<dbReference type="PROSITE" id="PS50977">
    <property type="entry name" value="HTH_TETR_2"/>
    <property type="match status" value="1"/>
</dbReference>
<dbReference type="EMBL" id="BAABGN010000013">
    <property type="protein sequence ID" value="GAA4430612.1"/>
    <property type="molecule type" value="Genomic_DNA"/>
</dbReference>
<dbReference type="PRINTS" id="PR00455">
    <property type="entry name" value="HTHTETR"/>
</dbReference>
<dbReference type="Pfam" id="PF00440">
    <property type="entry name" value="TetR_N"/>
    <property type="match status" value="1"/>
</dbReference>
<evidence type="ECO:0000256" key="1">
    <source>
        <dbReference type="ARBA" id="ARBA00023015"/>
    </source>
</evidence>
<evidence type="ECO:0000259" key="5">
    <source>
        <dbReference type="PROSITE" id="PS50977"/>
    </source>
</evidence>
<dbReference type="Gene3D" id="1.10.357.10">
    <property type="entry name" value="Tetracycline Repressor, domain 2"/>
    <property type="match status" value="1"/>
</dbReference>
<evidence type="ECO:0000256" key="2">
    <source>
        <dbReference type="ARBA" id="ARBA00023125"/>
    </source>
</evidence>
<dbReference type="Gene3D" id="1.10.10.60">
    <property type="entry name" value="Homeodomain-like"/>
    <property type="match status" value="1"/>
</dbReference>
<dbReference type="RefSeq" id="WP_345217753.1">
    <property type="nucleotide sequence ID" value="NZ_BAABGN010000013.1"/>
</dbReference>
<proteinExistence type="predicted"/>
<dbReference type="PANTHER" id="PTHR30055:SF151">
    <property type="entry name" value="TRANSCRIPTIONAL REGULATORY PROTEIN"/>
    <property type="match status" value="1"/>
</dbReference>
<comment type="caution">
    <text evidence="6">The sequence shown here is derived from an EMBL/GenBank/DDBJ whole genome shotgun (WGS) entry which is preliminary data.</text>
</comment>